<feature type="compositionally biased region" description="Low complexity" evidence="1">
    <location>
        <begin position="271"/>
        <end position="296"/>
    </location>
</feature>
<dbReference type="AlphaFoldDB" id="A0AAW0XBI4"/>
<dbReference type="SUPFAM" id="SSF48065">
    <property type="entry name" value="DBL homology domain (DH-domain)"/>
    <property type="match status" value="1"/>
</dbReference>
<feature type="region of interest" description="Disordered" evidence="1">
    <location>
        <begin position="174"/>
        <end position="374"/>
    </location>
</feature>
<dbReference type="GO" id="GO:0005737">
    <property type="term" value="C:cytoplasm"/>
    <property type="evidence" value="ECO:0007669"/>
    <property type="project" value="TreeGrafter"/>
</dbReference>
<dbReference type="GO" id="GO:0035556">
    <property type="term" value="P:intracellular signal transduction"/>
    <property type="evidence" value="ECO:0007669"/>
    <property type="project" value="InterPro"/>
</dbReference>
<dbReference type="PANTHER" id="PTHR12673:SF159">
    <property type="entry name" value="LD03170P"/>
    <property type="match status" value="1"/>
</dbReference>
<gene>
    <name evidence="3" type="ORF">OTU49_004795</name>
</gene>
<keyword evidence="4" id="KW-1185">Reference proteome</keyword>
<proteinExistence type="predicted"/>
<dbReference type="GO" id="GO:0005085">
    <property type="term" value="F:guanyl-nucleotide exchange factor activity"/>
    <property type="evidence" value="ECO:0007669"/>
    <property type="project" value="InterPro"/>
</dbReference>
<name>A0AAW0XBI4_CHEQU</name>
<feature type="domain" description="DH" evidence="2">
    <location>
        <begin position="19"/>
        <end position="161"/>
    </location>
</feature>
<dbReference type="InterPro" id="IPR000219">
    <property type="entry name" value="DH_dom"/>
</dbReference>
<dbReference type="EMBL" id="JARKIK010000043">
    <property type="protein sequence ID" value="KAK8737086.1"/>
    <property type="molecule type" value="Genomic_DNA"/>
</dbReference>
<dbReference type="Pfam" id="PF00621">
    <property type="entry name" value="RhoGEF"/>
    <property type="match status" value="1"/>
</dbReference>
<reference evidence="3 4" key="1">
    <citation type="journal article" date="2024" name="BMC Genomics">
        <title>Genome assembly of redclaw crayfish (Cherax quadricarinatus) provides insights into its immune adaptation and hypoxia tolerance.</title>
        <authorList>
            <person name="Liu Z."/>
            <person name="Zheng J."/>
            <person name="Li H."/>
            <person name="Fang K."/>
            <person name="Wang S."/>
            <person name="He J."/>
            <person name="Zhou D."/>
            <person name="Weng S."/>
            <person name="Chi M."/>
            <person name="Gu Z."/>
            <person name="He J."/>
            <person name="Li F."/>
            <person name="Wang M."/>
        </authorList>
    </citation>
    <scope>NUCLEOTIDE SEQUENCE [LARGE SCALE GENOMIC DNA]</scope>
    <source>
        <strain evidence="3">ZL_2023a</strain>
    </source>
</reference>
<evidence type="ECO:0000313" key="3">
    <source>
        <dbReference type="EMBL" id="KAK8737086.1"/>
    </source>
</evidence>
<feature type="region of interest" description="Disordered" evidence="1">
    <location>
        <begin position="393"/>
        <end position="427"/>
    </location>
</feature>
<dbReference type="PROSITE" id="PS00741">
    <property type="entry name" value="DH_1"/>
    <property type="match status" value="1"/>
</dbReference>
<evidence type="ECO:0000256" key="1">
    <source>
        <dbReference type="SAM" id="MobiDB-lite"/>
    </source>
</evidence>
<protein>
    <recommendedName>
        <fullName evidence="2">DH domain-containing protein</fullName>
    </recommendedName>
</protein>
<sequence>PLKKAGILSHKDITTLFPEEVYQLYDKHCLLQHQLRERLASWKWQPLVGDIVSRFTDPRHTDVLRLYTAYVNDFPEVLKTFHKLCRTSQPFTKFIKGCLEQPACGGLDLGAFLLTPVQRVPRYILLMKQLLKYTEPQHPDYQHLHCCLDRLRDFLARLNDSMEHSFQLVHAQLSPHGAAPGPSHHHPQPHQPPPPTHHRAGRSPRRSSSSIGSPPISPSSPTYSPERMSLVCSPERAQRSASCAQTITSPQRSHSSATQPSCHPRSVFLDGRSSSLPRGSASSSSGSQESASSPPSNDLPRARSRSESVASRRPLSHIHHTSQSLVASDAPRSMASAHSVVDVTVHSSPSRESGRWDDLAASEPTLNEPRPAHITNDANRPLTTHTLASAHSVHNVDGGQKKLQPSTWTEAPHSNDHRSGGKKKSSIRTSIKNMFTFKKRVVVVASQGRDQVDYWETPPAAPGAPAPAAAASHQSSLSVVVGDFVDEDGNPCSNV</sequence>
<feature type="compositionally biased region" description="Basic residues" evidence="1">
    <location>
        <begin position="196"/>
        <end position="205"/>
    </location>
</feature>
<dbReference type="SMART" id="SM00325">
    <property type="entry name" value="RhoGEF"/>
    <property type="match status" value="1"/>
</dbReference>
<accession>A0AAW0XBI4</accession>
<dbReference type="Proteomes" id="UP001445076">
    <property type="component" value="Unassembled WGS sequence"/>
</dbReference>
<dbReference type="CDD" id="cd00160">
    <property type="entry name" value="RhoGEF"/>
    <property type="match status" value="1"/>
</dbReference>
<evidence type="ECO:0000259" key="2">
    <source>
        <dbReference type="PROSITE" id="PS50010"/>
    </source>
</evidence>
<dbReference type="Gene3D" id="1.20.900.10">
    <property type="entry name" value="Dbl homology (DH) domain"/>
    <property type="match status" value="1"/>
</dbReference>
<feature type="compositionally biased region" description="Polar residues" evidence="1">
    <location>
        <begin position="239"/>
        <end position="261"/>
    </location>
</feature>
<dbReference type="InterPro" id="IPR051092">
    <property type="entry name" value="FYVE_RhoGEF_PH"/>
</dbReference>
<evidence type="ECO:0000313" key="4">
    <source>
        <dbReference type="Proteomes" id="UP001445076"/>
    </source>
</evidence>
<dbReference type="PROSITE" id="PS50010">
    <property type="entry name" value="DH_2"/>
    <property type="match status" value="1"/>
</dbReference>
<comment type="caution">
    <text evidence="3">The sequence shown here is derived from an EMBL/GenBank/DDBJ whole genome shotgun (WGS) entry which is preliminary data.</text>
</comment>
<feature type="non-terminal residue" evidence="3">
    <location>
        <position position="1"/>
    </location>
</feature>
<dbReference type="InterPro" id="IPR001331">
    <property type="entry name" value="GDS_CDC24_CS"/>
</dbReference>
<dbReference type="PANTHER" id="PTHR12673">
    <property type="entry name" value="FACIOGENITAL DYSPLASIA PROTEIN"/>
    <property type="match status" value="1"/>
</dbReference>
<dbReference type="InterPro" id="IPR035899">
    <property type="entry name" value="DBL_dom_sf"/>
</dbReference>
<organism evidence="3 4">
    <name type="scientific">Cherax quadricarinatus</name>
    <name type="common">Australian red claw crayfish</name>
    <dbReference type="NCBI Taxonomy" id="27406"/>
    <lineage>
        <taxon>Eukaryota</taxon>
        <taxon>Metazoa</taxon>
        <taxon>Ecdysozoa</taxon>
        <taxon>Arthropoda</taxon>
        <taxon>Crustacea</taxon>
        <taxon>Multicrustacea</taxon>
        <taxon>Malacostraca</taxon>
        <taxon>Eumalacostraca</taxon>
        <taxon>Eucarida</taxon>
        <taxon>Decapoda</taxon>
        <taxon>Pleocyemata</taxon>
        <taxon>Astacidea</taxon>
        <taxon>Parastacoidea</taxon>
        <taxon>Parastacidae</taxon>
        <taxon>Cherax</taxon>
    </lineage>
</organism>